<dbReference type="PANTHER" id="PTHR43372">
    <property type="entry name" value="FATTY-ACID AMIDE HYDROLASE"/>
    <property type="match status" value="1"/>
</dbReference>
<organism evidence="2">
    <name type="scientific">marine metagenome</name>
    <dbReference type="NCBI Taxonomy" id="408172"/>
    <lineage>
        <taxon>unclassified sequences</taxon>
        <taxon>metagenomes</taxon>
        <taxon>ecological metagenomes</taxon>
    </lineage>
</organism>
<dbReference type="Gene3D" id="3.90.1300.10">
    <property type="entry name" value="Amidase signature (AS) domain"/>
    <property type="match status" value="1"/>
</dbReference>
<name>A0A382E328_9ZZZZ</name>
<feature type="non-terminal residue" evidence="2">
    <location>
        <position position="1"/>
    </location>
</feature>
<dbReference type="InterPro" id="IPR036928">
    <property type="entry name" value="AS_sf"/>
</dbReference>
<dbReference type="GO" id="GO:0012505">
    <property type="term" value="C:endomembrane system"/>
    <property type="evidence" value="ECO:0007669"/>
    <property type="project" value="TreeGrafter"/>
</dbReference>
<evidence type="ECO:0000259" key="1">
    <source>
        <dbReference type="Pfam" id="PF01425"/>
    </source>
</evidence>
<dbReference type="Pfam" id="PF01425">
    <property type="entry name" value="Amidase"/>
    <property type="match status" value="1"/>
</dbReference>
<feature type="domain" description="Amidase" evidence="1">
    <location>
        <begin position="9"/>
        <end position="184"/>
    </location>
</feature>
<proteinExistence type="predicted"/>
<gene>
    <name evidence="2" type="ORF">METZ01_LOCUS197729</name>
</gene>
<dbReference type="InterPro" id="IPR023631">
    <property type="entry name" value="Amidase_dom"/>
</dbReference>
<dbReference type="AlphaFoldDB" id="A0A382E328"/>
<reference evidence="2" key="1">
    <citation type="submission" date="2018-05" db="EMBL/GenBank/DDBJ databases">
        <authorList>
            <person name="Lanie J.A."/>
            <person name="Ng W.-L."/>
            <person name="Kazmierczak K.M."/>
            <person name="Andrzejewski T.M."/>
            <person name="Davidsen T.M."/>
            <person name="Wayne K.J."/>
            <person name="Tettelin H."/>
            <person name="Glass J.I."/>
            <person name="Rusch D."/>
            <person name="Podicherti R."/>
            <person name="Tsui H.-C.T."/>
            <person name="Winkler M.E."/>
        </authorList>
    </citation>
    <scope>NUCLEOTIDE SEQUENCE</scope>
</reference>
<dbReference type="SUPFAM" id="SSF75304">
    <property type="entry name" value="Amidase signature (AS) enzymes"/>
    <property type="match status" value="1"/>
</dbReference>
<protein>
    <recommendedName>
        <fullName evidence="1">Amidase domain-containing protein</fullName>
    </recommendedName>
</protein>
<accession>A0A382E328</accession>
<evidence type="ECO:0000313" key="2">
    <source>
        <dbReference type="EMBL" id="SVB44875.1"/>
    </source>
</evidence>
<dbReference type="PANTHER" id="PTHR43372:SF4">
    <property type="entry name" value="FATTY-ACID AMIDE HYDROLASE 2"/>
    <property type="match status" value="1"/>
</dbReference>
<dbReference type="InterPro" id="IPR052739">
    <property type="entry name" value="FAAH2"/>
</dbReference>
<sequence length="205" mass="22202">PPAPPGGPVHPDALEAVQRTAAALAADGWEVVDVLPPEMERCYLLWGQLLGEDFPTTLAGLDDVMSDEGAHLMRSSIDFWPAGDIAPQVVHAERLRLAREWALFLDLHPVLVLPTWYQPPFAHHDDLSSDPVTVRALYDAVFTPITPANLLGLPATQIPVGCNADGVPLGVQLLADRHREDRTLTAAAIVEVAYPPITPIDPIRS</sequence>
<dbReference type="EMBL" id="UINC01042355">
    <property type="protein sequence ID" value="SVB44875.1"/>
    <property type="molecule type" value="Genomic_DNA"/>
</dbReference>